<evidence type="ECO:0000313" key="2">
    <source>
        <dbReference type="EMBL" id="RRJ65105.1"/>
    </source>
</evidence>
<dbReference type="Pfam" id="PF04909">
    <property type="entry name" value="Amidohydro_2"/>
    <property type="match status" value="1"/>
</dbReference>
<proteinExistence type="predicted"/>
<dbReference type="InterPro" id="IPR052358">
    <property type="entry name" value="Aro_Compnd_Degr_Hydrolases"/>
</dbReference>
<dbReference type="Proteomes" id="UP000267017">
    <property type="component" value="Unassembled WGS sequence"/>
</dbReference>
<comment type="caution">
    <text evidence="2">The sequence shown here is derived from an EMBL/GenBank/DDBJ whole genome shotgun (WGS) entry which is preliminary data.</text>
</comment>
<name>A0A3P3U4D1_9BACL</name>
<dbReference type="GO" id="GO:0016787">
    <property type="term" value="F:hydrolase activity"/>
    <property type="evidence" value="ECO:0007669"/>
    <property type="project" value="InterPro"/>
</dbReference>
<dbReference type="InterPro" id="IPR006680">
    <property type="entry name" value="Amidohydro-rel"/>
</dbReference>
<dbReference type="OrthoDB" id="9787654at2"/>
<dbReference type="PANTHER" id="PTHR35563:SF2">
    <property type="entry name" value="BARREL METAL-DEPENDENT HYDROLASE, PUTATIVE (AFU_ORTHOLOGUE AFUA_1G16240)-RELATED"/>
    <property type="match status" value="1"/>
</dbReference>
<reference evidence="2 3" key="1">
    <citation type="submission" date="2018-11" db="EMBL/GenBank/DDBJ databases">
        <title>Genome sequencing of Paenibacillus sp. KCOM 3021 (= ChDC PVNT-B20).</title>
        <authorList>
            <person name="Kook J.-K."/>
            <person name="Park S.-N."/>
            <person name="Lim Y.K."/>
        </authorList>
    </citation>
    <scope>NUCLEOTIDE SEQUENCE [LARGE SCALE GENOMIC DNA]</scope>
    <source>
        <strain evidence="2 3">KCOM 3021</strain>
    </source>
</reference>
<feature type="domain" description="Amidohydrolase-related" evidence="1">
    <location>
        <begin position="46"/>
        <end position="147"/>
    </location>
</feature>
<accession>A0A3P3U4D1</accession>
<evidence type="ECO:0000313" key="3">
    <source>
        <dbReference type="Proteomes" id="UP000267017"/>
    </source>
</evidence>
<dbReference type="SUPFAM" id="SSF51556">
    <property type="entry name" value="Metallo-dependent hydrolases"/>
    <property type="match status" value="1"/>
</dbReference>
<dbReference type="Gene3D" id="3.20.20.140">
    <property type="entry name" value="Metal-dependent hydrolases"/>
    <property type="match status" value="1"/>
</dbReference>
<keyword evidence="3" id="KW-1185">Reference proteome</keyword>
<protein>
    <recommendedName>
        <fullName evidence="1">Amidohydrolase-related domain-containing protein</fullName>
    </recommendedName>
</protein>
<organism evidence="2 3">
    <name type="scientific">Paenibacillus oralis</name>
    <dbReference type="NCBI Taxonomy" id="2490856"/>
    <lineage>
        <taxon>Bacteria</taxon>
        <taxon>Bacillati</taxon>
        <taxon>Bacillota</taxon>
        <taxon>Bacilli</taxon>
        <taxon>Bacillales</taxon>
        <taxon>Paenibacillaceae</taxon>
        <taxon>Paenibacillus</taxon>
    </lineage>
</organism>
<dbReference type="PANTHER" id="PTHR35563">
    <property type="entry name" value="BARREL METAL-DEPENDENT HYDROLASE, PUTATIVE (AFU_ORTHOLOGUE AFUA_1G16240)-RELATED"/>
    <property type="match status" value="1"/>
</dbReference>
<dbReference type="InterPro" id="IPR032466">
    <property type="entry name" value="Metal_Hydrolase"/>
</dbReference>
<gene>
    <name evidence="2" type="ORF">EHV15_20945</name>
</gene>
<sequence length="153" mass="17693">MDKCLYQDHDWRERVKKQNEVEEIRRPVPHSSGTNATSITLPRNTCDCYHHIYDPLRFPYRPEDRRGQPSATVQDYRKLQTRLGTTRNVIVTPSAYGTDNRCTLDALLQMGSRARAVVVVDQDVTKAELSYMHDIGVRGVRFNISMGDPRMLR</sequence>
<evidence type="ECO:0000259" key="1">
    <source>
        <dbReference type="Pfam" id="PF04909"/>
    </source>
</evidence>
<dbReference type="EMBL" id="RRCN01000001">
    <property type="protein sequence ID" value="RRJ65105.1"/>
    <property type="molecule type" value="Genomic_DNA"/>
</dbReference>
<dbReference type="AlphaFoldDB" id="A0A3P3U4D1"/>